<sequence>MTRTVFLAGASGVIGAPLARMLVAGGWRVHGSTRSLDRAKALRDMGVSPVVVDVFDASALAEAVSAVRPDVVVHQLTDLPAQRTPQAMVGALERNARLRKEGTRHLVAAALAAGCTRMVAQSIAWAYAPGPLPHAEDDPLDIAAQGERATTVEAVCVLESAVLQTAGLSGTVLRYGKLYGPGTWSMAPSADLPLHVDDAARAAFLAVEHPQATGVFNLSEPDPQITCERAARLLGWAPGLSGFQRPVGSLCSEIYR</sequence>
<dbReference type="InterPro" id="IPR051783">
    <property type="entry name" value="NAD(P)-dependent_oxidoreduct"/>
</dbReference>
<proteinExistence type="predicted"/>
<feature type="domain" description="NAD-dependent epimerase/dehydratase" evidence="1">
    <location>
        <begin position="5"/>
        <end position="182"/>
    </location>
</feature>
<organism evidence="2 3">
    <name type="scientific">Variovorax ginsengisoli</name>
    <dbReference type="NCBI Taxonomy" id="363844"/>
    <lineage>
        <taxon>Bacteria</taxon>
        <taxon>Pseudomonadati</taxon>
        <taxon>Pseudomonadota</taxon>
        <taxon>Betaproteobacteria</taxon>
        <taxon>Burkholderiales</taxon>
        <taxon>Comamonadaceae</taxon>
        <taxon>Variovorax</taxon>
    </lineage>
</organism>
<dbReference type="PANTHER" id="PTHR48079">
    <property type="entry name" value="PROTEIN YEEZ"/>
    <property type="match status" value="1"/>
</dbReference>
<dbReference type="InterPro" id="IPR036291">
    <property type="entry name" value="NAD(P)-bd_dom_sf"/>
</dbReference>
<keyword evidence="3" id="KW-1185">Reference proteome</keyword>
<name>A0ABT9S4N8_9BURK</name>
<dbReference type="InterPro" id="IPR001509">
    <property type="entry name" value="Epimerase_deHydtase"/>
</dbReference>
<gene>
    <name evidence="2" type="ORF">J2W36_001567</name>
</gene>
<comment type="caution">
    <text evidence="2">The sequence shown here is derived from an EMBL/GenBank/DDBJ whole genome shotgun (WGS) entry which is preliminary data.</text>
</comment>
<dbReference type="RefSeq" id="WP_307689141.1">
    <property type="nucleotide sequence ID" value="NZ_JAUSRO010000004.1"/>
</dbReference>
<dbReference type="Proteomes" id="UP001226867">
    <property type="component" value="Unassembled WGS sequence"/>
</dbReference>
<dbReference type="Gene3D" id="3.40.50.720">
    <property type="entry name" value="NAD(P)-binding Rossmann-like Domain"/>
    <property type="match status" value="1"/>
</dbReference>
<dbReference type="SUPFAM" id="SSF51735">
    <property type="entry name" value="NAD(P)-binding Rossmann-fold domains"/>
    <property type="match status" value="1"/>
</dbReference>
<reference evidence="2 3" key="1">
    <citation type="submission" date="2023-07" db="EMBL/GenBank/DDBJ databases">
        <title>Sorghum-associated microbial communities from plants grown in Nebraska, USA.</title>
        <authorList>
            <person name="Schachtman D."/>
        </authorList>
    </citation>
    <scope>NUCLEOTIDE SEQUENCE [LARGE SCALE GENOMIC DNA]</scope>
    <source>
        <strain evidence="2 3">DS1607</strain>
    </source>
</reference>
<evidence type="ECO:0000313" key="3">
    <source>
        <dbReference type="Proteomes" id="UP001226867"/>
    </source>
</evidence>
<protein>
    <submittedName>
        <fullName evidence="2">Nucleoside-diphosphate-sugar epimerase</fullName>
    </submittedName>
</protein>
<accession>A0ABT9S4N8</accession>
<dbReference type="EMBL" id="JAUSRO010000004">
    <property type="protein sequence ID" value="MDP9899322.1"/>
    <property type="molecule type" value="Genomic_DNA"/>
</dbReference>
<evidence type="ECO:0000313" key="2">
    <source>
        <dbReference type="EMBL" id="MDP9899322.1"/>
    </source>
</evidence>
<evidence type="ECO:0000259" key="1">
    <source>
        <dbReference type="Pfam" id="PF01370"/>
    </source>
</evidence>
<dbReference type="PANTHER" id="PTHR48079:SF6">
    <property type="entry name" value="NAD(P)-BINDING DOMAIN-CONTAINING PROTEIN-RELATED"/>
    <property type="match status" value="1"/>
</dbReference>
<dbReference type="Pfam" id="PF01370">
    <property type="entry name" value="Epimerase"/>
    <property type="match status" value="1"/>
</dbReference>